<dbReference type="Proteomes" id="UP000320390">
    <property type="component" value="Chromosome"/>
</dbReference>
<proteinExistence type="inferred from homology"/>
<dbReference type="GO" id="GO:0016987">
    <property type="term" value="F:sigma factor activity"/>
    <property type="evidence" value="ECO:0007669"/>
    <property type="project" value="UniProtKB-KW"/>
</dbReference>
<dbReference type="InterPro" id="IPR014284">
    <property type="entry name" value="RNA_pol_sigma-70_dom"/>
</dbReference>
<evidence type="ECO:0000256" key="4">
    <source>
        <dbReference type="ARBA" id="ARBA00023125"/>
    </source>
</evidence>
<evidence type="ECO:0000256" key="2">
    <source>
        <dbReference type="ARBA" id="ARBA00023015"/>
    </source>
</evidence>
<dbReference type="InterPro" id="IPR013324">
    <property type="entry name" value="RNA_pol_sigma_r3/r4-like"/>
</dbReference>
<dbReference type="Pfam" id="PF08281">
    <property type="entry name" value="Sigma70_r4_2"/>
    <property type="match status" value="1"/>
</dbReference>
<evidence type="ECO:0000313" key="8">
    <source>
        <dbReference type="EMBL" id="QDV09149.1"/>
    </source>
</evidence>
<accession>A0A518EYH9</accession>
<evidence type="ECO:0000259" key="6">
    <source>
        <dbReference type="Pfam" id="PF04542"/>
    </source>
</evidence>
<dbReference type="PANTHER" id="PTHR43133:SF8">
    <property type="entry name" value="RNA POLYMERASE SIGMA FACTOR HI_1459-RELATED"/>
    <property type="match status" value="1"/>
</dbReference>
<keyword evidence="9" id="KW-1185">Reference proteome</keyword>
<feature type="domain" description="RNA polymerase sigma factor 70 region 4 type 2" evidence="7">
    <location>
        <begin position="108"/>
        <end position="162"/>
    </location>
</feature>
<dbReference type="GO" id="GO:0006352">
    <property type="term" value="P:DNA-templated transcription initiation"/>
    <property type="evidence" value="ECO:0007669"/>
    <property type="project" value="InterPro"/>
</dbReference>
<dbReference type="Gene3D" id="1.10.1740.10">
    <property type="match status" value="1"/>
</dbReference>
<dbReference type="Pfam" id="PF04542">
    <property type="entry name" value="Sigma70_r2"/>
    <property type="match status" value="1"/>
</dbReference>
<gene>
    <name evidence="8" type="primary">sigW_22</name>
    <name evidence="8" type="ORF">Poly30_47060</name>
</gene>
<feature type="domain" description="RNA polymerase sigma-70 region 2" evidence="6">
    <location>
        <begin position="15"/>
        <end position="80"/>
    </location>
</feature>
<dbReference type="OrthoDB" id="265297at2"/>
<evidence type="ECO:0000256" key="3">
    <source>
        <dbReference type="ARBA" id="ARBA00023082"/>
    </source>
</evidence>
<evidence type="ECO:0000313" key="9">
    <source>
        <dbReference type="Proteomes" id="UP000320390"/>
    </source>
</evidence>
<dbReference type="EMBL" id="CP036434">
    <property type="protein sequence ID" value="QDV09149.1"/>
    <property type="molecule type" value="Genomic_DNA"/>
</dbReference>
<keyword evidence="2" id="KW-0805">Transcription regulation</keyword>
<dbReference type="AlphaFoldDB" id="A0A518EYH9"/>
<keyword evidence="3" id="KW-0731">Sigma factor</keyword>
<comment type="similarity">
    <text evidence="1">Belongs to the sigma-70 factor family. ECF subfamily.</text>
</comment>
<dbReference type="InterPro" id="IPR039425">
    <property type="entry name" value="RNA_pol_sigma-70-like"/>
</dbReference>
<dbReference type="RefSeq" id="WP_145203043.1">
    <property type="nucleotide sequence ID" value="NZ_CP036434.1"/>
</dbReference>
<dbReference type="InterPro" id="IPR007627">
    <property type="entry name" value="RNA_pol_sigma70_r2"/>
</dbReference>
<dbReference type="SUPFAM" id="SSF88659">
    <property type="entry name" value="Sigma3 and sigma4 domains of RNA polymerase sigma factors"/>
    <property type="match status" value="1"/>
</dbReference>
<evidence type="ECO:0000256" key="1">
    <source>
        <dbReference type="ARBA" id="ARBA00010641"/>
    </source>
</evidence>
<keyword evidence="4" id="KW-0238">DNA-binding</keyword>
<protein>
    <submittedName>
        <fullName evidence="8">ECF RNA polymerase sigma factor SigW</fullName>
    </submittedName>
</protein>
<dbReference type="CDD" id="cd06171">
    <property type="entry name" value="Sigma70_r4"/>
    <property type="match status" value="1"/>
</dbReference>
<sequence length="851" mass="91615">MSSTDFLTIEDLLEERQWLSRVCHRLVQNAADAEDVVQETMVRALAAPSASSAHEDGRLRSWLATTGRNVAHEMRRRSGRRVARERKVARPEVMASDLDSAMAGAELREQIARLVLALPQAEREAVVLRFYENLSAEDIARRVGASSSGAVRQRIYRGLERLRASLDHEEKEGRRAWLPAALGLARRSPEAAGTAVPLGAGWGAWWVAAAAALLVALGIVVSLRWNPDSPVAVDLLATSEDQVPVPALVAVPEGGVAQEERLAIEGAVEGTASPGGRRFRILDPTTHLPVEGTDWFLRHTGDLDPQPIGAIEGGYLPPVPPVAAGTTGPDGLIELPPLTLEPLTSELMQLVVETSRSHAGASFAIDGTRAPGEAVDLIPPVGGSLVGVFVDSAGDPIEGAEVAEWTSEERLRTLGTTDENGRFRIGGIAPVSRQFLRRGDGVVVSAWRASSCYFIRRNDTAPWTQIWNLLDHEPPIGDGNIRDVGTVRAIEPVRVRGTVVELVGAPVAGTLVSERLVLLGSPQERLRAKTQPRKPWGRRPASGVVVSGADGHFELELRQLGERRPRNASLIALGPGGTSGELSVLLPTDGTALDPVRVELGTDLAVPLRLLDPARPGASIEPSGEEKRFVAWRALGRDGEPHSEVVLPRLTWLLGGSHVVLERKWLKDAASVTLELEVPGYDVARVGVEENDAEVTVFLTRRERRPVEIRFRGDHVLPGQTASIVVAGEEPSTTILPVFTSPRATRLRGLTTGSHGRQGGGADPEQWLAGGLTMGVKDGDIIEVAWPTDQRGWLVALPDERGPYVLGQAASRVLPRIPLAGGVIELELAPWKIYREGGPPVLEGRLECPVY</sequence>
<evidence type="ECO:0000256" key="5">
    <source>
        <dbReference type="ARBA" id="ARBA00023163"/>
    </source>
</evidence>
<keyword evidence="5" id="KW-0804">Transcription</keyword>
<dbReference type="InterPro" id="IPR013325">
    <property type="entry name" value="RNA_pol_sigma_r2"/>
</dbReference>
<dbReference type="PANTHER" id="PTHR43133">
    <property type="entry name" value="RNA POLYMERASE ECF-TYPE SIGMA FACTO"/>
    <property type="match status" value="1"/>
</dbReference>
<dbReference type="GO" id="GO:0003677">
    <property type="term" value="F:DNA binding"/>
    <property type="evidence" value="ECO:0007669"/>
    <property type="project" value="UniProtKB-KW"/>
</dbReference>
<dbReference type="NCBIfam" id="TIGR02937">
    <property type="entry name" value="sigma70-ECF"/>
    <property type="match status" value="1"/>
</dbReference>
<dbReference type="InterPro" id="IPR036388">
    <property type="entry name" value="WH-like_DNA-bd_sf"/>
</dbReference>
<reference evidence="8 9" key="1">
    <citation type="submission" date="2019-02" db="EMBL/GenBank/DDBJ databases">
        <title>Deep-cultivation of Planctomycetes and their phenomic and genomic characterization uncovers novel biology.</title>
        <authorList>
            <person name="Wiegand S."/>
            <person name="Jogler M."/>
            <person name="Boedeker C."/>
            <person name="Pinto D."/>
            <person name="Vollmers J."/>
            <person name="Rivas-Marin E."/>
            <person name="Kohn T."/>
            <person name="Peeters S.H."/>
            <person name="Heuer A."/>
            <person name="Rast P."/>
            <person name="Oberbeckmann S."/>
            <person name="Bunk B."/>
            <person name="Jeske O."/>
            <person name="Meyerdierks A."/>
            <person name="Storesund J.E."/>
            <person name="Kallscheuer N."/>
            <person name="Luecker S."/>
            <person name="Lage O.M."/>
            <person name="Pohl T."/>
            <person name="Merkel B.J."/>
            <person name="Hornburger P."/>
            <person name="Mueller R.-W."/>
            <person name="Bruemmer F."/>
            <person name="Labrenz M."/>
            <person name="Spormann A.M."/>
            <person name="Op den Camp H."/>
            <person name="Overmann J."/>
            <person name="Amann R."/>
            <person name="Jetten M.S.M."/>
            <person name="Mascher T."/>
            <person name="Medema M.H."/>
            <person name="Devos D.P."/>
            <person name="Kaster A.-K."/>
            <person name="Ovreas L."/>
            <person name="Rohde M."/>
            <person name="Galperin M.Y."/>
            <person name="Jogler C."/>
        </authorList>
    </citation>
    <scope>NUCLEOTIDE SEQUENCE [LARGE SCALE GENOMIC DNA]</scope>
    <source>
        <strain evidence="8 9">Poly30</strain>
    </source>
</reference>
<name>A0A518EYH9_9BACT</name>
<dbReference type="InterPro" id="IPR013249">
    <property type="entry name" value="RNA_pol_sigma70_r4_t2"/>
</dbReference>
<dbReference type="SUPFAM" id="SSF88946">
    <property type="entry name" value="Sigma2 domain of RNA polymerase sigma factors"/>
    <property type="match status" value="1"/>
</dbReference>
<organism evidence="8 9">
    <name type="scientific">Saltatorellus ferox</name>
    <dbReference type="NCBI Taxonomy" id="2528018"/>
    <lineage>
        <taxon>Bacteria</taxon>
        <taxon>Pseudomonadati</taxon>
        <taxon>Planctomycetota</taxon>
        <taxon>Planctomycetia</taxon>
        <taxon>Planctomycetia incertae sedis</taxon>
        <taxon>Saltatorellus</taxon>
    </lineage>
</organism>
<evidence type="ECO:0000259" key="7">
    <source>
        <dbReference type="Pfam" id="PF08281"/>
    </source>
</evidence>
<dbReference type="Gene3D" id="1.10.10.10">
    <property type="entry name" value="Winged helix-like DNA-binding domain superfamily/Winged helix DNA-binding domain"/>
    <property type="match status" value="1"/>
</dbReference>